<evidence type="ECO:0000313" key="8">
    <source>
        <dbReference type="Proteomes" id="UP000070544"/>
    </source>
</evidence>
<feature type="domain" description="FAD-dependent oxidoreductase 2 FAD-binding" evidence="6">
    <location>
        <begin position="30"/>
        <end position="132"/>
    </location>
</feature>
<name>A0A139AG46_GONPJ</name>
<dbReference type="SUPFAM" id="SSF51905">
    <property type="entry name" value="FAD/NAD(P)-binding domain"/>
    <property type="match status" value="1"/>
</dbReference>
<dbReference type="GO" id="GO:0008202">
    <property type="term" value="P:steroid metabolic process"/>
    <property type="evidence" value="ECO:0007669"/>
    <property type="project" value="UniProtKB-ARBA"/>
</dbReference>
<dbReference type="SUPFAM" id="SSF56425">
    <property type="entry name" value="Succinate dehydrogenase/fumarate reductase flavoprotein, catalytic domain"/>
    <property type="match status" value="1"/>
</dbReference>
<comment type="cofactor">
    <cofactor evidence="1">
        <name>FAD</name>
        <dbReference type="ChEBI" id="CHEBI:57692"/>
    </cofactor>
</comment>
<dbReference type="GO" id="GO:0016491">
    <property type="term" value="F:oxidoreductase activity"/>
    <property type="evidence" value="ECO:0007669"/>
    <property type="project" value="UniProtKB-KW"/>
</dbReference>
<keyword evidence="2" id="KW-0285">Flavoprotein</keyword>
<dbReference type="Pfam" id="PF00890">
    <property type="entry name" value="FAD_binding_2"/>
    <property type="match status" value="1"/>
</dbReference>
<dbReference type="PANTHER" id="PTHR43400:SF10">
    <property type="entry name" value="3-OXOSTEROID 1-DEHYDROGENASE"/>
    <property type="match status" value="1"/>
</dbReference>
<dbReference type="Gene3D" id="3.50.50.60">
    <property type="entry name" value="FAD/NAD(P)-binding domain"/>
    <property type="match status" value="1"/>
</dbReference>
<evidence type="ECO:0000256" key="1">
    <source>
        <dbReference type="ARBA" id="ARBA00001974"/>
    </source>
</evidence>
<dbReference type="PANTHER" id="PTHR43400">
    <property type="entry name" value="FUMARATE REDUCTASE"/>
    <property type="match status" value="1"/>
</dbReference>
<evidence type="ECO:0000313" key="7">
    <source>
        <dbReference type="EMBL" id="KXS15405.1"/>
    </source>
</evidence>
<dbReference type="InterPro" id="IPR003953">
    <property type="entry name" value="FAD-dep_OxRdtase_2_FAD-bd"/>
</dbReference>
<keyword evidence="8" id="KW-1185">Reference proteome</keyword>
<dbReference type="Proteomes" id="UP000070544">
    <property type="component" value="Unassembled WGS sequence"/>
</dbReference>
<dbReference type="InterPro" id="IPR027477">
    <property type="entry name" value="Succ_DH/fumarate_Rdtase_cat_sf"/>
</dbReference>
<sequence>MARLKIPKDAITSGYVLKLETLEDIGTQMGVDVDRLVHSVERFNQFALRGVDEDHHPGNTSYKHSLGDPRHKPNPNLGTIEKPPFFGMKVYPGDIGTKGGLLTDEHARVLREDGTVIPGLYAAGNTTASLMGKRRWCWRHLGPACTFAYIAVNHVANVEN</sequence>
<keyword evidence="4" id="KW-0560">Oxidoreductase</keyword>
<evidence type="ECO:0000256" key="3">
    <source>
        <dbReference type="ARBA" id="ARBA00022827"/>
    </source>
</evidence>
<evidence type="ECO:0000256" key="5">
    <source>
        <dbReference type="SAM" id="MobiDB-lite"/>
    </source>
</evidence>
<reference evidence="7 8" key="1">
    <citation type="journal article" date="2015" name="Genome Biol. Evol.">
        <title>Phylogenomic analyses indicate that early fungi evolved digesting cell walls of algal ancestors of land plants.</title>
        <authorList>
            <person name="Chang Y."/>
            <person name="Wang S."/>
            <person name="Sekimoto S."/>
            <person name="Aerts A.L."/>
            <person name="Choi C."/>
            <person name="Clum A."/>
            <person name="LaButti K.M."/>
            <person name="Lindquist E.A."/>
            <person name="Yee Ngan C."/>
            <person name="Ohm R.A."/>
            <person name="Salamov A.A."/>
            <person name="Grigoriev I.V."/>
            <person name="Spatafora J.W."/>
            <person name="Berbee M.L."/>
        </authorList>
    </citation>
    <scope>NUCLEOTIDE SEQUENCE [LARGE SCALE GENOMIC DNA]</scope>
    <source>
        <strain evidence="7 8">JEL478</strain>
    </source>
</reference>
<accession>A0A139AG46</accession>
<dbReference type="STRING" id="1344416.A0A139AG46"/>
<dbReference type="InterPro" id="IPR036188">
    <property type="entry name" value="FAD/NAD-bd_sf"/>
</dbReference>
<dbReference type="EMBL" id="KQ965762">
    <property type="protein sequence ID" value="KXS15405.1"/>
    <property type="molecule type" value="Genomic_DNA"/>
</dbReference>
<dbReference type="Gene3D" id="3.90.700.10">
    <property type="entry name" value="Succinate dehydrogenase/fumarate reductase flavoprotein, catalytic domain"/>
    <property type="match status" value="1"/>
</dbReference>
<organism evidence="7 8">
    <name type="scientific">Gonapodya prolifera (strain JEL478)</name>
    <name type="common">Monoblepharis prolifera</name>
    <dbReference type="NCBI Taxonomy" id="1344416"/>
    <lineage>
        <taxon>Eukaryota</taxon>
        <taxon>Fungi</taxon>
        <taxon>Fungi incertae sedis</taxon>
        <taxon>Chytridiomycota</taxon>
        <taxon>Chytridiomycota incertae sedis</taxon>
        <taxon>Monoblepharidomycetes</taxon>
        <taxon>Monoblepharidales</taxon>
        <taxon>Gonapodyaceae</taxon>
        <taxon>Gonapodya</taxon>
    </lineage>
</organism>
<protein>
    <recommendedName>
        <fullName evidence="6">FAD-dependent oxidoreductase 2 FAD-binding domain-containing protein</fullName>
    </recommendedName>
</protein>
<dbReference type="InterPro" id="IPR050315">
    <property type="entry name" value="FAD-oxidoreductase_2"/>
</dbReference>
<evidence type="ECO:0000256" key="2">
    <source>
        <dbReference type="ARBA" id="ARBA00022630"/>
    </source>
</evidence>
<evidence type="ECO:0000259" key="6">
    <source>
        <dbReference type="Pfam" id="PF00890"/>
    </source>
</evidence>
<keyword evidence="3" id="KW-0274">FAD</keyword>
<evidence type="ECO:0000256" key="4">
    <source>
        <dbReference type="ARBA" id="ARBA00023002"/>
    </source>
</evidence>
<proteinExistence type="predicted"/>
<gene>
    <name evidence="7" type="ORF">M427DRAFT_32365</name>
</gene>
<dbReference type="AlphaFoldDB" id="A0A139AG46"/>
<feature type="region of interest" description="Disordered" evidence="5">
    <location>
        <begin position="51"/>
        <end position="76"/>
    </location>
</feature>
<dbReference type="OrthoDB" id="7777654at2759"/>